<evidence type="ECO:0000256" key="1">
    <source>
        <dbReference type="ARBA" id="ARBA00000085"/>
    </source>
</evidence>
<comment type="catalytic activity">
    <reaction evidence="1">
        <text>ATP + protein L-histidine = ADP + protein N-phospho-L-histidine.</text>
        <dbReference type="EC" id="2.7.13.3"/>
    </reaction>
</comment>
<protein>
    <recommendedName>
        <fullName evidence="2">histidine kinase</fullName>
        <ecNumber evidence="2">2.7.13.3</ecNumber>
    </recommendedName>
</protein>
<evidence type="ECO:0000313" key="10">
    <source>
        <dbReference type="Proteomes" id="UP000484015"/>
    </source>
</evidence>
<dbReference type="Gene3D" id="3.30.565.10">
    <property type="entry name" value="Histidine kinase-like ATPase, C-terminal domain"/>
    <property type="match status" value="1"/>
</dbReference>
<dbReference type="Gene3D" id="6.10.340.10">
    <property type="match status" value="1"/>
</dbReference>
<evidence type="ECO:0000256" key="7">
    <source>
        <dbReference type="SAM" id="Phobius"/>
    </source>
</evidence>
<reference evidence="9 10" key="1">
    <citation type="submission" date="2019-11" db="EMBL/GenBank/DDBJ databases">
        <title>Type strains purchased from KCTC, JCM and DSMZ.</title>
        <authorList>
            <person name="Lu H."/>
        </authorList>
    </citation>
    <scope>NUCLEOTIDE SEQUENCE [LARGE SCALE GENOMIC DNA]</scope>
    <source>
        <strain evidence="9 10">KCTC 42409</strain>
    </source>
</reference>
<dbReference type="EC" id="2.7.13.3" evidence="2"/>
<dbReference type="PANTHER" id="PTHR44936:SF10">
    <property type="entry name" value="SENSOR PROTEIN RSTB"/>
    <property type="match status" value="1"/>
</dbReference>
<evidence type="ECO:0000259" key="8">
    <source>
        <dbReference type="PROSITE" id="PS50109"/>
    </source>
</evidence>
<dbReference type="OrthoDB" id="8764462at2"/>
<keyword evidence="3" id="KW-0808">Transferase</keyword>
<sequence length="702" mass="75733">MAHAASSLLSARRLWRRTSLRWQRFPSLAPYRLRIVLRMAFLSLALATVGLAISVLQQEKQLSYESYAQSFRKTQDQLVSTLRHPSGQLALLNPHSGASHGGLHPLLLPFPALDFDDQHKVRQAVAMSGCLAQVGQHGSLCAGVGNNPWAGGFIYVAGTFDSERLQPHPRREADVTQAHRVAVSVQIRGVQYHWIAPFEVPLDSPSSGSGMQGRLTGLNAQDAGKSNARPVRDFRGWIWQSPVCADTGITPADAPCRYSSFFSIRLPVGILQDALFDQTRPVWPPADLDKITVHVAVLPPGDGAPLLDTARDTITPAFSLAALRTQLLPGETLAITRPGGAEIARIAGAADPAAPASPLLLRLIRRLPVETESAPLDSATTVATPSGDYTLQLHGDARSVNQNLGVVATRVSWFVGAMLGALLLAWLVVEVGIIRPIGILTRRANSVAQQGSDSLARLDFSDLRGRDELGVLASCLHDLLRRVHEDVEREEIRAEQERDMWHAVGHEIMSPLQSLMALHGNGSDQSQRYIQRMQQAIRILYGSASPGEAFQSGSVQVEDVDLPAFLNDVASYAPSAGIPNVRFISETDGAVLVRADMHALEDVITHVLNNADRHRTAGSVITMALSVTERNAAITIHNSGSHIAADLQDKLFEYGVSGRESGGSRGQGLFVAKTYMAKMGGTIAAHNAGDGVVFTLTLQRSS</sequence>
<comment type="caution">
    <text evidence="9">The sequence shown here is derived from an EMBL/GenBank/DDBJ whole genome shotgun (WGS) entry which is preliminary data.</text>
</comment>
<feature type="domain" description="Histidine kinase" evidence="8">
    <location>
        <begin position="503"/>
        <end position="702"/>
    </location>
</feature>
<feature type="transmembrane region" description="Helical" evidence="7">
    <location>
        <begin position="411"/>
        <end position="433"/>
    </location>
</feature>
<keyword evidence="10" id="KW-1185">Reference proteome</keyword>
<dbReference type="Proteomes" id="UP000484015">
    <property type="component" value="Unassembled WGS sequence"/>
</dbReference>
<dbReference type="InterPro" id="IPR003594">
    <property type="entry name" value="HATPase_dom"/>
</dbReference>
<keyword evidence="5" id="KW-0418">Kinase</keyword>
<evidence type="ECO:0000313" key="9">
    <source>
        <dbReference type="EMBL" id="MTW06265.1"/>
    </source>
</evidence>
<dbReference type="EMBL" id="WNLA01000047">
    <property type="protein sequence ID" value="MTW06265.1"/>
    <property type="molecule type" value="Genomic_DNA"/>
</dbReference>
<dbReference type="AlphaFoldDB" id="A0A6L6Q9E5"/>
<dbReference type="GO" id="GO:0004673">
    <property type="term" value="F:protein histidine kinase activity"/>
    <property type="evidence" value="ECO:0007669"/>
    <property type="project" value="UniProtKB-EC"/>
</dbReference>
<name>A0A6L6Q9E5_9BURK</name>
<gene>
    <name evidence="9" type="ORF">GM668_29750</name>
</gene>
<dbReference type="GO" id="GO:0005524">
    <property type="term" value="F:ATP binding"/>
    <property type="evidence" value="ECO:0007669"/>
    <property type="project" value="UniProtKB-KW"/>
</dbReference>
<accession>A0A6L6Q9E5</accession>
<keyword evidence="6" id="KW-0067">ATP-binding</keyword>
<evidence type="ECO:0000256" key="2">
    <source>
        <dbReference type="ARBA" id="ARBA00012438"/>
    </source>
</evidence>
<evidence type="ECO:0000256" key="5">
    <source>
        <dbReference type="ARBA" id="ARBA00022777"/>
    </source>
</evidence>
<dbReference type="SUPFAM" id="SSF55874">
    <property type="entry name" value="ATPase domain of HSP90 chaperone/DNA topoisomerase II/histidine kinase"/>
    <property type="match status" value="1"/>
</dbReference>
<dbReference type="PANTHER" id="PTHR44936">
    <property type="entry name" value="SENSOR PROTEIN CREC"/>
    <property type="match status" value="1"/>
</dbReference>
<dbReference type="InterPro" id="IPR050980">
    <property type="entry name" value="2C_sensor_his_kinase"/>
</dbReference>
<dbReference type="InterPro" id="IPR005467">
    <property type="entry name" value="His_kinase_dom"/>
</dbReference>
<dbReference type="Pfam" id="PF02518">
    <property type="entry name" value="HATPase_c"/>
    <property type="match status" value="1"/>
</dbReference>
<dbReference type="InterPro" id="IPR036890">
    <property type="entry name" value="HATPase_C_sf"/>
</dbReference>
<keyword evidence="7" id="KW-0472">Membrane</keyword>
<dbReference type="RefSeq" id="WP_155442597.1">
    <property type="nucleotide sequence ID" value="NZ_WNLA01000047.1"/>
</dbReference>
<dbReference type="PROSITE" id="PS50109">
    <property type="entry name" value="HIS_KIN"/>
    <property type="match status" value="1"/>
</dbReference>
<evidence type="ECO:0000256" key="3">
    <source>
        <dbReference type="ARBA" id="ARBA00022679"/>
    </source>
</evidence>
<evidence type="ECO:0000256" key="6">
    <source>
        <dbReference type="ARBA" id="ARBA00022840"/>
    </source>
</evidence>
<proteinExistence type="predicted"/>
<keyword evidence="4" id="KW-0547">Nucleotide-binding</keyword>
<keyword evidence="7" id="KW-0812">Transmembrane</keyword>
<keyword evidence="7" id="KW-1133">Transmembrane helix</keyword>
<dbReference type="SMART" id="SM00387">
    <property type="entry name" value="HATPase_c"/>
    <property type="match status" value="1"/>
</dbReference>
<evidence type="ECO:0000256" key="4">
    <source>
        <dbReference type="ARBA" id="ARBA00022741"/>
    </source>
</evidence>
<organism evidence="9 10">
    <name type="scientific">Pseudoduganella ginsengisoli</name>
    <dbReference type="NCBI Taxonomy" id="1462440"/>
    <lineage>
        <taxon>Bacteria</taxon>
        <taxon>Pseudomonadati</taxon>
        <taxon>Pseudomonadota</taxon>
        <taxon>Betaproteobacteria</taxon>
        <taxon>Burkholderiales</taxon>
        <taxon>Oxalobacteraceae</taxon>
        <taxon>Telluria group</taxon>
        <taxon>Pseudoduganella</taxon>
    </lineage>
</organism>